<comment type="subcellular location">
    <subcellularLocation>
        <location evidence="1 10">Cell membrane</location>
        <topology evidence="1 10">Multi-pass membrane protein</topology>
    </subcellularLocation>
</comment>
<dbReference type="EMBL" id="JALNTZ010000002">
    <property type="protein sequence ID" value="KAJ3663414.1"/>
    <property type="molecule type" value="Genomic_DNA"/>
</dbReference>
<comment type="similarity">
    <text evidence="10">Belongs to the insect chemoreceptor superfamily. Heteromeric odorant receptor channel (TC 1.A.69) family.</text>
</comment>
<dbReference type="GO" id="GO:0007165">
    <property type="term" value="P:signal transduction"/>
    <property type="evidence" value="ECO:0007669"/>
    <property type="project" value="UniProtKB-KW"/>
</dbReference>
<feature type="transmembrane region" description="Helical" evidence="10">
    <location>
        <begin position="122"/>
        <end position="142"/>
    </location>
</feature>
<keyword evidence="5 10" id="KW-0552">Olfaction</keyword>
<feature type="transmembrane region" description="Helical" evidence="10">
    <location>
        <begin position="36"/>
        <end position="60"/>
    </location>
</feature>
<evidence type="ECO:0000313" key="12">
    <source>
        <dbReference type="Proteomes" id="UP001168821"/>
    </source>
</evidence>
<gene>
    <name evidence="11" type="ORF">Zmor_007680</name>
</gene>
<accession>A0AA38MPM7</accession>
<dbReference type="GO" id="GO:0005886">
    <property type="term" value="C:plasma membrane"/>
    <property type="evidence" value="ECO:0007669"/>
    <property type="project" value="UniProtKB-SubCell"/>
</dbReference>
<dbReference type="AlphaFoldDB" id="A0AA38MPM7"/>
<protein>
    <recommendedName>
        <fullName evidence="10">Odorant receptor</fullName>
    </recommendedName>
</protein>
<reference evidence="11" key="1">
    <citation type="journal article" date="2023" name="G3 (Bethesda)">
        <title>Whole genome assemblies of Zophobas morio and Tenebrio molitor.</title>
        <authorList>
            <person name="Kaur S."/>
            <person name="Stinson S.A."/>
            <person name="diCenzo G.C."/>
        </authorList>
    </citation>
    <scope>NUCLEOTIDE SEQUENCE</scope>
    <source>
        <strain evidence="11">QUZm001</strain>
    </source>
</reference>
<comment type="caution">
    <text evidence="11">The sequence shown here is derived from an EMBL/GenBank/DDBJ whole genome shotgun (WGS) entry which is preliminary data.</text>
</comment>
<organism evidence="11 12">
    <name type="scientific">Zophobas morio</name>
    <dbReference type="NCBI Taxonomy" id="2755281"/>
    <lineage>
        <taxon>Eukaryota</taxon>
        <taxon>Metazoa</taxon>
        <taxon>Ecdysozoa</taxon>
        <taxon>Arthropoda</taxon>
        <taxon>Hexapoda</taxon>
        <taxon>Insecta</taxon>
        <taxon>Pterygota</taxon>
        <taxon>Neoptera</taxon>
        <taxon>Endopterygota</taxon>
        <taxon>Coleoptera</taxon>
        <taxon>Polyphaga</taxon>
        <taxon>Cucujiformia</taxon>
        <taxon>Tenebrionidae</taxon>
        <taxon>Zophobas</taxon>
    </lineage>
</organism>
<evidence type="ECO:0000256" key="7">
    <source>
        <dbReference type="ARBA" id="ARBA00023136"/>
    </source>
</evidence>
<dbReference type="Proteomes" id="UP001168821">
    <property type="component" value="Unassembled WGS sequence"/>
</dbReference>
<feature type="transmembrane region" description="Helical" evidence="10">
    <location>
        <begin position="241"/>
        <end position="265"/>
    </location>
</feature>
<dbReference type="GO" id="GO:0005549">
    <property type="term" value="F:odorant binding"/>
    <property type="evidence" value="ECO:0007669"/>
    <property type="project" value="InterPro"/>
</dbReference>
<evidence type="ECO:0000256" key="2">
    <source>
        <dbReference type="ARBA" id="ARBA00022475"/>
    </source>
</evidence>
<evidence type="ECO:0000256" key="3">
    <source>
        <dbReference type="ARBA" id="ARBA00022606"/>
    </source>
</evidence>
<evidence type="ECO:0000256" key="4">
    <source>
        <dbReference type="ARBA" id="ARBA00022692"/>
    </source>
</evidence>
<sequence length="376" mass="43649">MDLFNWNLMFQPTIFSLPIVGLWPRHDSYQSDLYTLYAVICISFFMYTNTFLQTINIFIVEMDLKALAATIFVGEHIVAVLKVSGLLQNLKEIKNLMKQLNSESFQPKSTSQLKMVKEYLRLWRIFYLTYQWGVLALGIFWLTKPILEKSYKDYELPFFAWYPVDVKTSPFYQIVYLYQCVALFYIALAHMQLDLLSTGLMVYIGIQCDILCDNVTHVTCIPDLVECIIHHKKILRFSRDFNAFIGNIILAQFVSSAVSIALGLFKLGLTVPGSAEFYTIITFAWIMILELFLYCWFGNEVELKSSNIPAAACNCNWIGKSIKLQKMVLFFVMRTQRHMTINAHNLFSLTLRTYMGIMRSSWSYFAVLRQMNAPQV</sequence>
<evidence type="ECO:0000256" key="8">
    <source>
        <dbReference type="ARBA" id="ARBA00023170"/>
    </source>
</evidence>
<evidence type="ECO:0000256" key="10">
    <source>
        <dbReference type="RuleBase" id="RU351113"/>
    </source>
</evidence>
<proteinExistence type="inferred from homology"/>
<keyword evidence="9 10" id="KW-0807">Transducer</keyword>
<dbReference type="GO" id="GO:0004984">
    <property type="term" value="F:olfactory receptor activity"/>
    <property type="evidence" value="ECO:0007669"/>
    <property type="project" value="InterPro"/>
</dbReference>
<keyword evidence="7 10" id="KW-0472">Membrane</keyword>
<dbReference type="InterPro" id="IPR004117">
    <property type="entry name" value="7tm6_olfct_rcpt"/>
</dbReference>
<evidence type="ECO:0000256" key="6">
    <source>
        <dbReference type="ARBA" id="ARBA00022989"/>
    </source>
</evidence>
<evidence type="ECO:0000313" key="11">
    <source>
        <dbReference type="EMBL" id="KAJ3663414.1"/>
    </source>
</evidence>
<evidence type="ECO:0000256" key="9">
    <source>
        <dbReference type="ARBA" id="ARBA00023224"/>
    </source>
</evidence>
<keyword evidence="3 10" id="KW-0716">Sensory transduction</keyword>
<feature type="transmembrane region" description="Helical" evidence="10">
    <location>
        <begin position="171"/>
        <end position="191"/>
    </location>
</feature>
<comment type="caution">
    <text evidence="10">Lacks conserved residue(s) required for the propagation of feature annotation.</text>
</comment>
<dbReference type="Pfam" id="PF02949">
    <property type="entry name" value="7tm_6"/>
    <property type="match status" value="1"/>
</dbReference>
<dbReference type="PANTHER" id="PTHR21137">
    <property type="entry name" value="ODORANT RECEPTOR"/>
    <property type="match status" value="1"/>
</dbReference>
<keyword evidence="2" id="KW-1003">Cell membrane</keyword>
<keyword evidence="4 10" id="KW-0812">Transmembrane</keyword>
<keyword evidence="6 10" id="KW-1133">Transmembrane helix</keyword>
<feature type="transmembrane region" description="Helical" evidence="10">
    <location>
        <begin position="277"/>
        <end position="297"/>
    </location>
</feature>
<keyword evidence="12" id="KW-1185">Reference proteome</keyword>
<evidence type="ECO:0000256" key="5">
    <source>
        <dbReference type="ARBA" id="ARBA00022725"/>
    </source>
</evidence>
<evidence type="ECO:0000256" key="1">
    <source>
        <dbReference type="ARBA" id="ARBA00004651"/>
    </source>
</evidence>
<name>A0AA38MPM7_9CUCU</name>
<keyword evidence="8 10" id="KW-0675">Receptor</keyword>
<dbReference type="PANTHER" id="PTHR21137:SF35">
    <property type="entry name" value="ODORANT RECEPTOR 19A-RELATED"/>
    <property type="match status" value="1"/>
</dbReference>